<dbReference type="EMBL" id="LAUZ02000015">
    <property type="protein sequence ID" value="KKF03251.1"/>
    <property type="molecule type" value="Genomic_DNA"/>
</dbReference>
<evidence type="ECO:0000313" key="2">
    <source>
        <dbReference type="Proteomes" id="UP000034150"/>
    </source>
</evidence>
<accession>A0A0M2K2W5</accession>
<gene>
    <name evidence="1" type="ORF">WN67_03920</name>
</gene>
<dbReference type="Proteomes" id="UP000034150">
    <property type="component" value="Unassembled WGS sequence"/>
</dbReference>
<sequence>MQRIHCDRCAPEKTVIAVDGDQSASPIRAVLVGPVEGVKLLYPQGVCVSIEKIAYTTSIILSPSADRDTGVV</sequence>
<organism evidence="1 2">
    <name type="scientific">Mycolicibacterium obuense</name>
    <dbReference type="NCBI Taxonomy" id="1807"/>
    <lineage>
        <taxon>Bacteria</taxon>
        <taxon>Bacillati</taxon>
        <taxon>Actinomycetota</taxon>
        <taxon>Actinomycetes</taxon>
        <taxon>Mycobacteriales</taxon>
        <taxon>Mycobacteriaceae</taxon>
        <taxon>Mycolicibacterium</taxon>
    </lineage>
</organism>
<proteinExistence type="predicted"/>
<evidence type="ECO:0000313" key="1">
    <source>
        <dbReference type="EMBL" id="KKF03251.1"/>
    </source>
</evidence>
<comment type="caution">
    <text evidence="1">The sequence shown here is derived from an EMBL/GenBank/DDBJ whole genome shotgun (WGS) entry which is preliminary data.</text>
</comment>
<reference evidence="1 2" key="1">
    <citation type="journal article" date="2015" name="Genome Announc.">
        <title>Draft Genome Sequence of Mycobacterium obuense Strain UC1, Isolated from Patient Sputum.</title>
        <authorList>
            <person name="Greninger A.L."/>
            <person name="Cunningham G."/>
            <person name="Hsu E.D."/>
            <person name="Yu J.M."/>
            <person name="Chiu C.Y."/>
            <person name="Miller S."/>
        </authorList>
    </citation>
    <scope>NUCLEOTIDE SEQUENCE [LARGE SCALE GENOMIC DNA]</scope>
    <source>
        <strain evidence="1 2">UC1</strain>
    </source>
</reference>
<name>A0A0M2K2W5_9MYCO</name>
<dbReference type="AlphaFoldDB" id="A0A0M2K2W5"/>
<protein>
    <submittedName>
        <fullName evidence="1">Uncharacterized protein</fullName>
    </submittedName>
</protein>
<keyword evidence="2" id="KW-1185">Reference proteome</keyword>